<dbReference type="Proteomes" id="UP000078287">
    <property type="component" value="Unassembled WGS sequence"/>
</dbReference>
<dbReference type="EMBL" id="LWQS01000042">
    <property type="protein sequence ID" value="OAN46803.1"/>
    <property type="molecule type" value="Genomic_DNA"/>
</dbReference>
<evidence type="ECO:0000259" key="1">
    <source>
        <dbReference type="PROSITE" id="PS50035"/>
    </source>
</evidence>
<evidence type="ECO:0000313" key="2">
    <source>
        <dbReference type="EMBL" id="OAN46803.1"/>
    </source>
</evidence>
<protein>
    <recommendedName>
        <fullName evidence="1">PLD phosphodiesterase domain-containing protein</fullName>
    </recommendedName>
</protein>
<evidence type="ECO:0000313" key="3">
    <source>
        <dbReference type="Proteomes" id="UP000078287"/>
    </source>
</evidence>
<comment type="caution">
    <text evidence="2">The sequence shown here is derived from an EMBL/GenBank/DDBJ whole genome shotgun (WGS) entry which is preliminary data.</text>
</comment>
<dbReference type="PROSITE" id="PS50035">
    <property type="entry name" value="PLD"/>
    <property type="match status" value="1"/>
</dbReference>
<dbReference type="InterPro" id="IPR025202">
    <property type="entry name" value="PLD-like_dom"/>
</dbReference>
<name>A0A178ME35_9CHLR</name>
<dbReference type="InterPro" id="IPR001736">
    <property type="entry name" value="PLipase_D/transphosphatidylase"/>
</dbReference>
<gene>
    <name evidence="2" type="ORF">A6A03_11625</name>
</gene>
<dbReference type="SMART" id="SM00155">
    <property type="entry name" value="PLDc"/>
    <property type="match status" value="1"/>
</dbReference>
<reference evidence="2 3" key="1">
    <citation type="submission" date="2016-04" db="EMBL/GenBank/DDBJ databases">
        <title>Chloroflexus islandicus sp. nov., a thermophilic filamentous anoxygenic phototrophic bacterium from geyser Strokkur (Iceland).</title>
        <authorList>
            <person name="Gaisin V.A."/>
            <person name="Kalashnikov A.M."/>
            <person name="Sukhacheva M.V."/>
            <person name="Grouzdev D.S."/>
            <person name="Ivanov T.M."/>
            <person name="Kuznetsov B."/>
            <person name="Gorlenko V.M."/>
        </authorList>
    </citation>
    <scope>NUCLEOTIDE SEQUENCE [LARGE SCALE GENOMIC DNA]</scope>
    <source>
        <strain evidence="3">isl-2</strain>
    </source>
</reference>
<feature type="domain" description="PLD phosphodiesterase" evidence="1">
    <location>
        <begin position="195"/>
        <end position="222"/>
    </location>
</feature>
<keyword evidence="3" id="KW-1185">Reference proteome</keyword>
<dbReference type="GO" id="GO:0006793">
    <property type="term" value="P:phosphorus metabolic process"/>
    <property type="evidence" value="ECO:0007669"/>
    <property type="project" value="UniProtKB-ARBA"/>
</dbReference>
<dbReference type="NCBIfam" id="NF038319">
    <property type="entry name" value="DISARM_DrmC_I"/>
    <property type="match status" value="1"/>
</dbReference>
<dbReference type="InterPro" id="IPR047955">
    <property type="entry name" value="DrmC-like"/>
</dbReference>
<dbReference type="AlphaFoldDB" id="A0A178ME35"/>
<dbReference type="GO" id="GO:0003824">
    <property type="term" value="F:catalytic activity"/>
    <property type="evidence" value="ECO:0007669"/>
    <property type="project" value="InterPro"/>
</dbReference>
<dbReference type="Pfam" id="PF13091">
    <property type="entry name" value="PLDc_2"/>
    <property type="match status" value="1"/>
</dbReference>
<dbReference type="RefSeq" id="WP_066785321.1">
    <property type="nucleotide sequence ID" value="NZ_LWQS01000042.1"/>
</dbReference>
<proteinExistence type="predicted"/>
<dbReference type="STRING" id="1707952.A6A03_11625"/>
<accession>A0A178ME35</accession>
<sequence length="260" mass="28903">MNDILIDLPADKRARLIAALEHGQLNLTSGEVELRAALGRLDNAAALAVALHELHDLGMSARAAAAALRAIERVTARQHKPDLVLSGLQVPGIYARDTNIVYNELLGNAERSVWLSSFVYYDGPNIFATLAQRMEQQPQLNVTLLLNIQRRWGDTTASDALVRAFAVDFWRKAWPGTRRPRVYYDPRSLSLDANERAVLHAKAVVVDDERLFITSANLTAAAGERNIEIGVLLRDRSMALSVVAYFKRLIDEGYLHVLPE</sequence>
<dbReference type="SUPFAM" id="SSF56024">
    <property type="entry name" value="Phospholipase D/nuclease"/>
    <property type="match status" value="1"/>
</dbReference>
<dbReference type="Gene3D" id="3.30.870.10">
    <property type="entry name" value="Endonuclease Chain A"/>
    <property type="match status" value="1"/>
</dbReference>
<organism evidence="2 3">
    <name type="scientific">Chloroflexus islandicus</name>
    <dbReference type="NCBI Taxonomy" id="1707952"/>
    <lineage>
        <taxon>Bacteria</taxon>
        <taxon>Bacillati</taxon>
        <taxon>Chloroflexota</taxon>
        <taxon>Chloroflexia</taxon>
        <taxon>Chloroflexales</taxon>
        <taxon>Chloroflexineae</taxon>
        <taxon>Chloroflexaceae</taxon>
        <taxon>Chloroflexus</taxon>
    </lineage>
</organism>
<dbReference type="OrthoDB" id="5520578at2"/>